<dbReference type="EMBL" id="LGRX02030292">
    <property type="protein sequence ID" value="KAK3245893.1"/>
    <property type="molecule type" value="Genomic_DNA"/>
</dbReference>
<feature type="compositionally biased region" description="Polar residues" evidence="3">
    <location>
        <begin position="459"/>
        <end position="469"/>
    </location>
</feature>
<dbReference type="InterPro" id="IPR050117">
    <property type="entry name" value="MAPK"/>
</dbReference>
<feature type="compositionally biased region" description="Polar residues" evidence="3">
    <location>
        <begin position="297"/>
        <end position="311"/>
    </location>
</feature>
<dbReference type="Proteomes" id="UP001190700">
    <property type="component" value="Unassembled WGS sequence"/>
</dbReference>
<dbReference type="SUPFAM" id="SSF56112">
    <property type="entry name" value="Protein kinase-like (PK-like)"/>
    <property type="match status" value="1"/>
</dbReference>
<dbReference type="CDD" id="cd07831">
    <property type="entry name" value="STKc_MOK"/>
    <property type="match status" value="1"/>
</dbReference>
<feature type="compositionally biased region" description="Low complexity" evidence="3">
    <location>
        <begin position="316"/>
        <end position="328"/>
    </location>
</feature>
<evidence type="ECO:0000313" key="6">
    <source>
        <dbReference type="Proteomes" id="UP001190700"/>
    </source>
</evidence>
<organism evidence="5 6">
    <name type="scientific">Cymbomonas tetramitiformis</name>
    <dbReference type="NCBI Taxonomy" id="36881"/>
    <lineage>
        <taxon>Eukaryota</taxon>
        <taxon>Viridiplantae</taxon>
        <taxon>Chlorophyta</taxon>
        <taxon>Pyramimonadophyceae</taxon>
        <taxon>Pyramimonadales</taxon>
        <taxon>Pyramimonadaceae</taxon>
        <taxon>Cymbomonas</taxon>
    </lineage>
</organism>
<dbReference type="Pfam" id="PF00069">
    <property type="entry name" value="Pkinase"/>
    <property type="match status" value="1"/>
</dbReference>
<evidence type="ECO:0000256" key="1">
    <source>
        <dbReference type="ARBA" id="ARBA00022741"/>
    </source>
</evidence>
<name>A0AAE0BZY3_9CHLO</name>
<feature type="region of interest" description="Disordered" evidence="3">
    <location>
        <begin position="293"/>
        <end position="475"/>
    </location>
</feature>
<dbReference type="InterPro" id="IPR000719">
    <property type="entry name" value="Prot_kinase_dom"/>
</dbReference>
<feature type="domain" description="Protein kinase" evidence="4">
    <location>
        <begin position="4"/>
        <end position="286"/>
    </location>
</feature>
<feature type="compositionally biased region" description="Low complexity" evidence="3">
    <location>
        <begin position="389"/>
        <end position="411"/>
    </location>
</feature>
<reference evidence="5 6" key="1">
    <citation type="journal article" date="2015" name="Genome Biol. Evol.">
        <title>Comparative Genomics of a Bacterivorous Green Alga Reveals Evolutionary Causalities and Consequences of Phago-Mixotrophic Mode of Nutrition.</title>
        <authorList>
            <person name="Burns J.A."/>
            <person name="Paasch A."/>
            <person name="Narechania A."/>
            <person name="Kim E."/>
        </authorList>
    </citation>
    <scope>NUCLEOTIDE SEQUENCE [LARGE SCALE GENOMIC DNA]</scope>
    <source>
        <strain evidence="5 6">PLY_AMNH</strain>
    </source>
</reference>
<dbReference type="Gene3D" id="1.10.510.10">
    <property type="entry name" value="Transferase(Phosphotransferase) domain 1"/>
    <property type="match status" value="1"/>
</dbReference>
<evidence type="ECO:0000313" key="5">
    <source>
        <dbReference type="EMBL" id="KAK3245893.1"/>
    </source>
</evidence>
<accession>A0AAE0BZY3</accession>
<dbReference type="PROSITE" id="PS50011">
    <property type="entry name" value="PROTEIN_KINASE_DOM"/>
    <property type="match status" value="1"/>
</dbReference>
<dbReference type="FunFam" id="3.30.200.20:FF:000271">
    <property type="entry name" value="MAPK/MAK/MRK overlapping kinase"/>
    <property type="match status" value="1"/>
</dbReference>
<evidence type="ECO:0000256" key="2">
    <source>
        <dbReference type="ARBA" id="ARBA00022840"/>
    </source>
</evidence>
<keyword evidence="1" id="KW-0547">Nucleotide-binding</keyword>
<dbReference type="GO" id="GO:0005524">
    <property type="term" value="F:ATP binding"/>
    <property type="evidence" value="ECO:0007669"/>
    <property type="project" value="UniProtKB-KW"/>
</dbReference>
<dbReference type="InterPro" id="IPR008271">
    <property type="entry name" value="Ser/Thr_kinase_AS"/>
</dbReference>
<dbReference type="InterPro" id="IPR011009">
    <property type="entry name" value="Kinase-like_dom_sf"/>
</dbReference>
<dbReference type="GO" id="GO:0004672">
    <property type="term" value="F:protein kinase activity"/>
    <property type="evidence" value="ECO:0007669"/>
    <property type="project" value="InterPro"/>
</dbReference>
<sequence length="475" mass="52890">MHKYRLVAKKGEGTFSEVLKAQCIKNGKYVAIKCMKNHFDSLDQVNNLREIQALRRLSPHANIIKLLEVLYDQPTGRLALVFELMDMNIYELIRGRRHYVAEERIKSYMYQLIKSMDHMHRNGIFHRDIKPENILIMDDCLKLADFGSCRGIYSKQPYTEYISTRWYRAPECLLTDGYYNYKMDMWGVGCVFFEIVSLFPLFPGTNELDQIQKIHNVVGTPPPELLNKMKRRSQHMDFNFPPKDGSGIEKLIPHVGAECVDLITKLLTYNPDDRLSARQALRHSYFRELRDAEKRQQALTSPDLSATNGQLTLPPATSDSAASTSSNTRKAAALNKETAKPSGDTMLPSIGPAKAPEGEKEAEDSTLPAVNANLEKSQQPQGEEEEEGLPPIGLGAAAKPGMMAKGKPMGGNYQHYMNKPKAQPVGPRAPGLAPAAKPRAAPMPIAAKPAKPGQGPAVGSSTSTTTKRSNVQRRK</sequence>
<evidence type="ECO:0000256" key="3">
    <source>
        <dbReference type="SAM" id="MobiDB-lite"/>
    </source>
</evidence>
<keyword evidence="6" id="KW-1185">Reference proteome</keyword>
<evidence type="ECO:0000259" key="4">
    <source>
        <dbReference type="PROSITE" id="PS50011"/>
    </source>
</evidence>
<protein>
    <submittedName>
        <fullName evidence="5">Chalcone synthase lf4</fullName>
    </submittedName>
</protein>
<proteinExistence type="predicted"/>
<comment type="caution">
    <text evidence="5">The sequence shown here is derived from an EMBL/GenBank/DDBJ whole genome shotgun (WGS) entry which is preliminary data.</text>
</comment>
<dbReference type="PROSITE" id="PS00108">
    <property type="entry name" value="PROTEIN_KINASE_ST"/>
    <property type="match status" value="1"/>
</dbReference>
<dbReference type="AlphaFoldDB" id="A0AAE0BZY3"/>
<dbReference type="FunFam" id="1.10.510.10:FF:000773">
    <property type="entry name" value="MOK protein kinase"/>
    <property type="match status" value="1"/>
</dbReference>
<dbReference type="Gene3D" id="3.30.200.20">
    <property type="entry name" value="Phosphorylase Kinase, domain 1"/>
    <property type="match status" value="1"/>
</dbReference>
<dbReference type="PANTHER" id="PTHR24055">
    <property type="entry name" value="MITOGEN-ACTIVATED PROTEIN KINASE"/>
    <property type="match status" value="1"/>
</dbReference>
<keyword evidence="2" id="KW-0067">ATP-binding</keyword>
<dbReference type="SMART" id="SM00220">
    <property type="entry name" value="S_TKc"/>
    <property type="match status" value="1"/>
</dbReference>
<gene>
    <name evidence="5" type="ORF">CYMTET_44558</name>
</gene>
<feature type="compositionally biased region" description="Low complexity" evidence="3">
    <location>
        <begin position="424"/>
        <end position="457"/>
    </location>
</feature>